<feature type="domain" description="Amidohydrolase 3" evidence="2">
    <location>
        <begin position="69"/>
        <end position="542"/>
    </location>
</feature>
<feature type="signal peptide" evidence="1">
    <location>
        <begin position="1"/>
        <end position="18"/>
    </location>
</feature>
<dbReference type="RefSeq" id="WP_214621928.1">
    <property type="nucleotide sequence ID" value="NZ_JAHGAW010000002.1"/>
</dbReference>
<evidence type="ECO:0000256" key="1">
    <source>
        <dbReference type="SAM" id="SignalP"/>
    </source>
</evidence>
<dbReference type="PANTHER" id="PTHR22642">
    <property type="entry name" value="IMIDAZOLONEPROPIONASE"/>
    <property type="match status" value="1"/>
</dbReference>
<dbReference type="EMBL" id="JAHGAW010000002">
    <property type="protein sequence ID" value="MBT2185884.1"/>
    <property type="molecule type" value="Genomic_DNA"/>
</dbReference>
<dbReference type="SUPFAM" id="SSF51556">
    <property type="entry name" value="Metallo-dependent hydrolases"/>
    <property type="match status" value="1"/>
</dbReference>
<keyword evidence="4" id="KW-1185">Reference proteome</keyword>
<dbReference type="Gene3D" id="3.10.310.70">
    <property type="match status" value="1"/>
</dbReference>
<gene>
    <name evidence="3" type="ORF">KK488_02885</name>
</gene>
<dbReference type="Pfam" id="PF07969">
    <property type="entry name" value="Amidohydro_3"/>
    <property type="match status" value="1"/>
</dbReference>
<dbReference type="Gene3D" id="3.20.20.140">
    <property type="entry name" value="Metal-dependent hydrolases"/>
    <property type="match status" value="1"/>
</dbReference>
<dbReference type="Proteomes" id="UP001138757">
    <property type="component" value="Unassembled WGS sequence"/>
</dbReference>
<dbReference type="InterPro" id="IPR033932">
    <property type="entry name" value="YtcJ-like"/>
</dbReference>
<evidence type="ECO:0000313" key="4">
    <source>
        <dbReference type="Proteomes" id="UP001138757"/>
    </source>
</evidence>
<dbReference type="InterPro" id="IPR013108">
    <property type="entry name" value="Amidohydro_3"/>
</dbReference>
<keyword evidence="1" id="KW-0732">Signal</keyword>
<dbReference type="GO" id="GO:0016810">
    <property type="term" value="F:hydrolase activity, acting on carbon-nitrogen (but not peptide) bonds"/>
    <property type="evidence" value="ECO:0007669"/>
    <property type="project" value="InterPro"/>
</dbReference>
<dbReference type="AlphaFoldDB" id="A0A9X1D8M5"/>
<dbReference type="CDD" id="cd01300">
    <property type="entry name" value="YtcJ_like"/>
    <property type="match status" value="1"/>
</dbReference>
<protein>
    <submittedName>
        <fullName evidence="3">Amidohydrolase</fullName>
    </submittedName>
</protein>
<dbReference type="InterPro" id="IPR032466">
    <property type="entry name" value="Metal_Hydrolase"/>
</dbReference>
<sequence length="545" mass="58701">MRLFLAVLLAGFATPAPASGLIDNVNGLTVDATGDLVHFTGLLIDKDGRIEKRLKEGEKRPTLLDYRYDGKGRTLIPGLIDAHGHVMELGFSRLNLDLSDTKSLDEAKAKIAAYAAANPGRPWILGFGWNQEVWGLGRFPTAADLAGLAGGRPIWLERVDGHAGWANDAALAAAKINATTRAPAGGRILMTAGKPSGVLVDEAMGLMSKLVPPPQPKDYDAALQKAQEALLARGVTAIGDMGTDLNGWQAYRRAGDRGALRVRIMSYARGMEQAQIIAGPGPTPWLYDDRLRMGGVKLYMDGALGSRGAWLKAPYADAPTETGLPRMTSASLRNQMSRAAMDGFQIAVHAIGDKANAEVLDAIDELSATYQGDRRWRIEHAQIVDPLDLPRFALHGTIASMQPQHESSDWQMAIARLGPTRLGGAYAWKAMLANKVPLAFGSDVPVEPADPFIGLKSAITRTDAKDQPPGGWLPEQRISLAEALRAYTWGAAYAGFAEQRFGNLAPGQRADFLILDREIELARPADLPATQIVEVWIGGQRVLSK</sequence>
<dbReference type="InterPro" id="IPR011059">
    <property type="entry name" value="Metal-dep_hydrolase_composite"/>
</dbReference>
<feature type="chain" id="PRO_5040851608" evidence="1">
    <location>
        <begin position="19"/>
        <end position="545"/>
    </location>
</feature>
<dbReference type="PANTHER" id="PTHR22642:SF2">
    <property type="entry name" value="PROTEIN LONG AFTER FAR-RED 3"/>
    <property type="match status" value="1"/>
</dbReference>
<reference evidence="3" key="1">
    <citation type="submission" date="2021-05" db="EMBL/GenBank/DDBJ databases">
        <title>Genome of Sphingobium sp. strain.</title>
        <authorList>
            <person name="Fan R."/>
        </authorList>
    </citation>
    <scope>NUCLEOTIDE SEQUENCE</scope>
    <source>
        <strain evidence="3">H33</strain>
    </source>
</reference>
<name>A0A9X1D8M5_9SPHN</name>
<dbReference type="Gene3D" id="2.30.40.10">
    <property type="entry name" value="Urease, subunit C, domain 1"/>
    <property type="match status" value="1"/>
</dbReference>
<comment type="caution">
    <text evidence="3">The sequence shown here is derived from an EMBL/GenBank/DDBJ whole genome shotgun (WGS) entry which is preliminary data.</text>
</comment>
<evidence type="ECO:0000259" key="2">
    <source>
        <dbReference type="Pfam" id="PF07969"/>
    </source>
</evidence>
<proteinExistence type="predicted"/>
<dbReference type="SUPFAM" id="SSF51338">
    <property type="entry name" value="Composite domain of metallo-dependent hydrolases"/>
    <property type="match status" value="1"/>
</dbReference>
<organism evidence="3 4">
    <name type="scientific">Sphingobium nicotianae</name>
    <dbReference type="NCBI Taxonomy" id="2782607"/>
    <lineage>
        <taxon>Bacteria</taxon>
        <taxon>Pseudomonadati</taxon>
        <taxon>Pseudomonadota</taxon>
        <taxon>Alphaproteobacteria</taxon>
        <taxon>Sphingomonadales</taxon>
        <taxon>Sphingomonadaceae</taxon>
        <taxon>Sphingobium</taxon>
    </lineage>
</organism>
<accession>A0A9X1D8M5</accession>
<evidence type="ECO:0000313" key="3">
    <source>
        <dbReference type="EMBL" id="MBT2185884.1"/>
    </source>
</evidence>